<evidence type="ECO:0000313" key="2">
    <source>
        <dbReference type="EMBL" id="KAJ7771015.1"/>
    </source>
</evidence>
<name>A0AAD7NQN8_9AGAR</name>
<feature type="region of interest" description="Disordered" evidence="1">
    <location>
        <begin position="103"/>
        <end position="123"/>
    </location>
</feature>
<feature type="compositionally biased region" description="Polar residues" evidence="1">
    <location>
        <begin position="148"/>
        <end position="168"/>
    </location>
</feature>
<sequence length="184" mass="20810">MHKRYAFVQPCHRHFEASAEWDPVPFLLAPTLTNSLVLLLNVWTGKRVGLQMNSAILRCTSAWCIRMCETVTVSGGLLAPAIRTPPHRTTTATAAFPVCTQSREHQQPQFAAPHTSTDERTMPRRVSTRHIARSLPASPESEYLFQPRRQSTPKHTAPQFTGLPTYTRDQGPRRLPVQRAVCWE</sequence>
<dbReference type="AlphaFoldDB" id="A0AAD7NQN8"/>
<feature type="region of interest" description="Disordered" evidence="1">
    <location>
        <begin position="145"/>
        <end position="172"/>
    </location>
</feature>
<dbReference type="Proteomes" id="UP001215280">
    <property type="component" value="Unassembled WGS sequence"/>
</dbReference>
<proteinExistence type="predicted"/>
<accession>A0AAD7NQN8</accession>
<protein>
    <submittedName>
        <fullName evidence="2">Uncharacterized protein</fullName>
    </submittedName>
</protein>
<evidence type="ECO:0000256" key="1">
    <source>
        <dbReference type="SAM" id="MobiDB-lite"/>
    </source>
</evidence>
<reference evidence="2" key="1">
    <citation type="submission" date="2023-03" db="EMBL/GenBank/DDBJ databases">
        <title>Massive genome expansion in bonnet fungi (Mycena s.s.) driven by repeated elements and novel gene families across ecological guilds.</title>
        <authorList>
            <consortium name="Lawrence Berkeley National Laboratory"/>
            <person name="Harder C.B."/>
            <person name="Miyauchi S."/>
            <person name="Viragh M."/>
            <person name="Kuo A."/>
            <person name="Thoen E."/>
            <person name="Andreopoulos B."/>
            <person name="Lu D."/>
            <person name="Skrede I."/>
            <person name="Drula E."/>
            <person name="Henrissat B."/>
            <person name="Morin E."/>
            <person name="Kohler A."/>
            <person name="Barry K."/>
            <person name="LaButti K."/>
            <person name="Morin E."/>
            <person name="Salamov A."/>
            <person name="Lipzen A."/>
            <person name="Mereny Z."/>
            <person name="Hegedus B."/>
            <person name="Baldrian P."/>
            <person name="Stursova M."/>
            <person name="Weitz H."/>
            <person name="Taylor A."/>
            <person name="Grigoriev I.V."/>
            <person name="Nagy L.G."/>
            <person name="Martin F."/>
            <person name="Kauserud H."/>
        </authorList>
    </citation>
    <scope>NUCLEOTIDE SEQUENCE</scope>
    <source>
        <strain evidence="2">CBHHK188m</strain>
    </source>
</reference>
<gene>
    <name evidence="2" type="ORF">DFH07DRAFT_238694</name>
</gene>
<keyword evidence="3" id="KW-1185">Reference proteome</keyword>
<evidence type="ECO:0000313" key="3">
    <source>
        <dbReference type="Proteomes" id="UP001215280"/>
    </source>
</evidence>
<comment type="caution">
    <text evidence="2">The sequence shown here is derived from an EMBL/GenBank/DDBJ whole genome shotgun (WGS) entry which is preliminary data.</text>
</comment>
<dbReference type="EMBL" id="JARJLG010000022">
    <property type="protein sequence ID" value="KAJ7771015.1"/>
    <property type="molecule type" value="Genomic_DNA"/>
</dbReference>
<organism evidence="2 3">
    <name type="scientific">Mycena maculata</name>
    <dbReference type="NCBI Taxonomy" id="230809"/>
    <lineage>
        <taxon>Eukaryota</taxon>
        <taxon>Fungi</taxon>
        <taxon>Dikarya</taxon>
        <taxon>Basidiomycota</taxon>
        <taxon>Agaricomycotina</taxon>
        <taxon>Agaricomycetes</taxon>
        <taxon>Agaricomycetidae</taxon>
        <taxon>Agaricales</taxon>
        <taxon>Marasmiineae</taxon>
        <taxon>Mycenaceae</taxon>
        <taxon>Mycena</taxon>
    </lineage>
</organism>